<feature type="signal peptide" evidence="1">
    <location>
        <begin position="1"/>
        <end position="24"/>
    </location>
</feature>
<name>A0A7S4ELQ3_9STRA</name>
<organism evidence="2">
    <name type="scientific">Pseudo-nitzschia australis</name>
    <dbReference type="NCBI Taxonomy" id="44445"/>
    <lineage>
        <taxon>Eukaryota</taxon>
        <taxon>Sar</taxon>
        <taxon>Stramenopiles</taxon>
        <taxon>Ochrophyta</taxon>
        <taxon>Bacillariophyta</taxon>
        <taxon>Bacillariophyceae</taxon>
        <taxon>Bacillariophycidae</taxon>
        <taxon>Bacillariales</taxon>
        <taxon>Bacillariaceae</taxon>
        <taxon>Pseudo-nitzschia</taxon>
    </lineage>
</organism>
<feature type="chain" id="PRO_5031386828" evidence="1">
    <location>
        <begin position="25"/>
        <end position="227"/>
    </location>
</feature>
<dbReference type="AlphaFoldDB" id="A0A7S4ELQ3"/>
<evidence type="ECO:0000256" key="1">
    <source>
        <dbReference type="SAM" id="SignalP"/>
    </source>
</evidence>
<sequence length="227" mass="24391">MMMNTNTTRSIVLLLSCLVAATNGFFQKAAGKKAAPKNSVLTQEAVEVYGAKYSYGRSPRQESVWDSVSRFGVPTTDIDGTKVLRKTESSGKRITDKTEADVAAAFNKLAAIYGEERAIDMVKIFPICMSFDPASFAGSFDVWTEVFGEEESKDMVSRNPGLLAVKPKDAGKNTDNTMAFSYIVAATRPIGILGPIGIGSLLSIPVIEGTTGIAIKAPFFEALHSVF</sequence>
<dbReference type="EMBL" id="HBIX01018838">
    <property type="protein sequence ID" value="CAE0720665.1"/>
    <property type="molecule type" value="Transcribed_RNA"/>
</dbReference>
<keyword evidence="1" id="KW-0732">Signal</keyword>
<accession>A0A7S4ELQ3</accession>
<reference evidence="2" key="1">
    <citation type="submission" date="2021-01" db="EMBL/GenBank/DDBJ databases">
        <authorList>
            <person name="Corre E."/>
            <person name="Pelletier E."/>
            <person name="Niang G."/>
            <person name="Scheremetjew M."/>
            <person name="Finn R."/>
            <person name="Kale V."/>
            <person name="Holt S."/>
            <person name="Cochrane G."/>
            <person name="Meng A."/>
            <person name="Brown T."/>
            <person name="Cohen L."/>
        </authorList>
    </citation>
    <scope>NUCLEOTIDE SEQUENCE</scope>
    <source>
        <strain evidence="2">10249 10 AB</strain>
    </source>
</reference>
<evidence type="ECO:0000313" key="2">
    <source>
        <dbReference type="EMBL" id="CAE0720665.1"/>
    </source>
</evidence>
<protein>
    <submittedName>
        <fullName evidence="2">Uncharacterized protein</fullName>
    </submittedName>
</protein>
<proteinExistence type="predicted"/>
<gene>
    <name evidence="2" type="ORF">PAUS00366_LOCUS13419</name>
</gene>